<keyword evidence="9 11" id="KW-0539">Nucleus</keyword>
<dbReference type="AlphaFoldDB" id="A0A6P6I9Z9"/>
<dbReference type="InterPro" id="IPR050998">
    <property type="entry name" value="FOXP"/>
</dbReference>
<keyword evidence="8" id="KW-0804">Transcription</keyword>
<proteinExistence type="predicted"/>
<dbReference type="GO" id="GO:0048513">
    <property type="term" value="P:animal organ development"/>
    <property type="evidence" value="ECO:0007669"/>
    <property type="project" value="UniProtKB-ARBA"/>
</dbReference>
<dbReference type="Gene3D" id="1.20.5.340">
    <property type="match status" value="1"/>
</dbReference>
<keyword evidence="5" id="KW-0862">Zinc</keyword>
<evidence type="ECO:0000256" key="6">
    <source>
        <dbReference type="ARBA" id="ARBA00023015"/>
    </source>
</evidence>
<reference evidence="15" key="1">
    <citation type="submission" date="2025-08" db="UniProtKB">
        <authorList>
            <consortium name="RefSeq"/>
        </authorList>
    </citation>
    <scope>IDENTIFICATION</scope>
    <source>
        <tissue evidence="15">Blood</tissue>
    </source>
</reference>
<evidence type="ECO:0000256" key="7">
    <source>
        <dbReference type="ARBA" id="ARBA00023125"/>
    </source>
</evidence>
<feature type="DNA-binding region" description="Fork-head" evidence="11">
    <location>
        <begin position="388"/>
        <end position="461"/>
    </location>
</feature>
<feature type="region of interest" description="Disordered" evidence="12">
    <location>
        <begin position="533"/>
        <end position="552"/>
    </location>
</feature>
<keyword evidence="2" id="KW-0678">Repressor</keyword>
<dbReference type="CDD" id="cd20065">
    <property type="entry name" value="FH_FOXP2"/>
    <property type="match status" value="1"/>
</dbReference>
<dbReference type="PROSITE" id="PS00658">
    <property type="entry name" value="FORK_HEAD_2"/>
    <property type="match status" value="1"/>
</dbReference>
<keyword evidence="14" id="KW-1185">Reference proteome</keyword>
<evidence type="ECO:0000256" key="2">
    <source>
        <dbReference type="ARBA" id="ARBA00022491"/>
    </source>
</evidence>
<feature type="region of interest" description="Disordered" evidence="12">
    <location>
        <begin position="168"/>
        <end position="222"/>
    </location>
</feature>
<dbReference type="PANTHER" id="PTHR45796">
    <property type="entry name" value="FORKHEAD BOX P, ISOFORM C"/>
    <property type="match status" value="1"/>
</dbReference>
<comment type="subcellular location">
    <subcellularLocation>
        <location evidence="1 11">Nucleus</location>
    </subcellularLocation>
</comment>
<dbReference type="InterPro" id="IPR032354">
    <property type="entry name" value="FOXP-CC"/>
</dbReference>
<dbReference type="InterPro" id="IPR001766">
    <property type="entry name" value="Fork_head_dom"/>
</dbReference>
<dbReference type="Pfam" id="PF16159">
    <property type="entry name" value="FOXP-CC"/>
    <property type="match status" value="1"/>
</dbReference>
<dbReference type="Proteomes" id="UP000515131">
    <property type="component" value="Unplaced"/>
</dbReference>
<feature type="compositionally biased region" description="Polar residues" evidence="12">
    <location>
        <begin position="1"/>
        <end position="28"/>
    </location>
</feature>
<dbReference type="PROSITE" id="PS50039">
    <property type="entry name" value="FORK_HEAD_3"/>
    <property type="match status" value="1"/>
</dbReference>
<organism evidence="14 15">
    <name type="scientific">Puma concolor</name>
    <name type="common">Mountain lion</name>
    <name type="synonym">Felis concolor</name>
    <dbReference type="NCBI Taxonomy" id="9696"/>
    <lineage>
        <taxon>Eukaryota</taxon>
        <taxon>Metazoa</taxon>
        <taxon>Chordata</taxon>
        <taxon>Craniata</taxon>
        <taxon>Vertebrata</taxon>
        <taxon>Euteleostomi</taxon>
        <taxon>Mammalia</taxon>
        <taxon>Eutheria</taxon>
        <taxon>Laurasiatheria</taxon>
        <taxon>Carnivora</taxon>
        <taxon>Feliformia</taxon>
        <taxon>Felidae</taxon>
        <taxon>Felinae</taxon>
        <taxon>Puma</taxon>
    </lineage>
</organism>
<dbReference type="Pfam" id="PF00250">
    <property type="entry name" value="Forkhead"/>
    <property type="match status" value="1"/>
</dbReference>
<sequence>MMQESATETISNSSMNQNGMSTLSSQLDAGSRDGRSSGDTSSEVSTVELLHLQQQQQRALQAARQLLLQQQTSGLKSPKSSDKQRPLQQQQLAAQQLVFQQQLLQMQQLQQQQHLLSLQRQGLISIPPGQAALPVQSLPQGTHKVPAEIQQLWKEVTGVHSMEDNGIKHGGLDLTTNNSSSTTSSTTSKASPPITHHSIVNGQSSVLSARRDSSSHEETGASHTLYGHGVCKWPGCESICEDFGQFLKHLNNEHALDDRSTAQCRVQMQVVQQLEIQLSKERERLQAMMTHLHMRPSEPKPSPKPLNLVSSVTMSKNMLETSPQSLPQTPTTPTAPVTPITQGPSVITPASVPNVGAIRRRHSDKYNIPMSSAEIAPNYEFYKNADVRPPFTYATLIRQAIMESSDRQLTLNEIYSWFTRTFAYFRRNAATWKNAVRHNLSLHKCFVRVENVKGAVWTVDEVEYQKRRSQKITGSPTLVKNIPTSLGYGAALNASLQAALAESSLPLLSNPGLINNASSGLLQAVHEDLNGSLDHIDSNGNSSPGCSPQPHIHSIHVKEEPVIAEDEDCPMSLVTTANHSPELEDDREIEEEPLSEDLE</sequence>
<dbReference type="GO" id="GO:0000978">
    <property type="term" value="F:RNA polymerase II cis-regulatory region sequence-specific DNA binding"/>
    <property type="evidence" value="ECO:0007669"/>
    <property type="project" value="TreeGrafter"/>
</dbReference>
<dbReference type="GO" id="GO:0005634">
    <property type="term" value="C:nucleus"/>
    <property type="evidence" value="ECO:0007669"/>
    <property type="project" value="UniProtKB-SubCell"/>
</dbReference>
<dbReference type="CTD" id="93986"/>
<keyword evidence="7 11" id="KW-0238">DNA-binding</keyword>
<evidence type="ECO:0000256" key="10">
    <source>
        <dbReference type="ARBA" id="ARBA00040052"/>
    </source>
</evidence>
<accession>A0A6P6I9Z9</accession>
<dbReference type="RefSeq" id="XP_025785036.1">
    <property type="nucleotide sequence ID" value="XM_025929251.1"/>
</dbReference>
<feature type="region of interest" description="Disordered" evidence="12">
    <location>
        <begin position="1"/>
        <end position="44"/>
    </location>
</feature>
<dbReference type="GO" id="GO:0001227">
    <property type="term" value="F:DNA-binding transcription repressor activity, RNA polymerase II-specific"/>
    <property type="evidence" value="ECO:0007669"/>
    <property type="project" value="TreeGrafter"/>
</dbReference>
<feature type="compositionally biased region" description="Basic and acidic residues" evidence="12">
    <location>
        <begin position="209"/>
        <end position="220"/>
    </location>
</feature>
<dbReference type="InterPro" id="IPR047412">
    <property type="entry name" value="FH_FOXP1_P2"/>
</dbReference>
<evidence type="ECO:0000256" key="12">
    <source>
        <dbReference type="SAM" id="MobiDB-lite"/>
    </source>
</evidence>
<evidence type="ECO:0000256" key="1">
    <source>
        <dbReference type="ARBA" id="ARBA00004123"/>
    </source>
</evidence>
<evidence type="ECO:0000256" key="5">
    <source>
        <dbReference type="ARBA" id="ARBA00022833"/>
    </source>
</evidence>
<gene>
    <name evidence="15" type="primary">FOXP2</name>
</gene>
<name>A0A6P6I9Z9_PUMCO</name>
<feature type="compositionally biased region" description="Low complexity" evidence="12">
    <location>
        <begin position="321"/>
        <end position="342"/>
    </location>
</feature>
<evidence type="ECO:0000256" key="9">
    <source>
        <dbReference type="ARBA" id="ARBA00023242"/>
    </source>
</evidence>
<dbReference type="Gene3D" id="1.10.10.10">
    <property type="entry name" value="Winged helix-like DNA-binding domain superfamily/Winged helix DNA-binding domain"/>
    <property type="match status" value="1"/>
</dbReference>
<keyword evidence="3" id="KW-0479">Metal-binding</keyword>
<dbReference type="FunFam" id="1.10.10.10:FF:000010">
    <property type="entry name" value="Forkhead box P2 isoform B"/>
    <property type="match status" value="1"/>
</dbReference>
<feature type="region of interest" description="Disordered" evidence="12">
    <location>
        <begin position="321"/>
        <end position="348"/>
    </location>
</feature>
<dbReference type="InterPro" id="IPR036388">
    <property type="entry name" value="WH-like_DNA-bd_sf"/>
</dbReference>
<evidence type="ECO:0000256" key="11">
    <source>
        <dbReference type="PROSITE-ProRule" id="PRU00089"/>
    </source>
</evidence>
<dbReference type="InterPro" id="IPR030456">
    <property type="entry name" value="TF_fork_head_CS_2"/>
</dbReference>
<keyword evidence="4" id="KW-0863">Zinc-finger</keyword>
<evidence type="ECO:0000256" key="4">
    <source>
        <dbReference type="ARBA" id="ARBA00022771"/>
    </source>
</evidence>
<dbReference type="GeneID" id="112866302"/>
<evidence type="ECO:0000259" key="13">
    <source>
        <dbReference type="PROSITE" id="PS50039"/>
    </source>
</evidence>
<feature type="domain" description="Fork-head" evidence="13">
    <location>
        <begin position="388"/>
        <end position="461"/>
    </location>
</feature>
<dbReference type="PANTHER" id="PTHR45796:SF9">
    <property type="entry name" value="FORKHEAD BOX PROTEIN P2"/>
    <property type="match status" value="1"/>
</dbReference>
<evidence type="ECO:0000313" key="15">
    <source>
        <dbReference type="RefSeq" id="XP_025785036.1"/>
    </source>
</evidence>
<dbReference type="FunFam" id="1.20.5.340:FF:000005">
    <property type="entry name" value="Forkhead box P1, isoform CRA_f"/>
    <property type="match status" value="1"/>
</dbReference>
<dbReference type="SUPFAM" id="SSF46785">
    <property type="entry name" value="Winged helix' DNA-binding domain"/>
    <property type="match status" value="1"/>
</dbReference>
<protein>
    <recommendedName>
        <fullName evidence="10">Forkhead box protein P2</fullName>
    </recommendedName>
</protein>
<feature type="region of interest" description="Disordered" evidence="12">
    <location>
        <begin position="562"/>
        <end position="599"/>
    </location>
</feature>
<feature type="compositionally biased region" description="Low complexity" evidence="12">
    <location>
        <begin position="175"/>
        <end position="188"/>
    </location>
</feature>
<dbReference type="SMART" id="SM00339">
    <property type="entry name" value="FH"/>
    <property type="match status" value="1"/>
</dbReference>
<dbReference type="InterPro" id="IPR036390">
    <property type="entry name" value="WH_DNA-bd_sf"/>
</dbReference>
<evidence type="ECO:0000256" key="3">
    <source>
        <dbReference type="ARBA" id="ARBA00022723"/>
    </source>
</evidence>
<dbReference type="GO" id="GO:0008270">
    <property type="term" value="F:zinc ion binding"/>
    <property type="evidence" value="ECO:0007669"/>
    <property type="project" value="UniProtKB-KW"/>
</dbReference>
<keyword evidence="6" id="KW-0805">Transcription regulation</keyword>
<dbReference type="PRINTS" id="PR00053">
    <property type="entry name" value="FORKHEAD"/>
</dbReference>
<feature type="compositionally biased region" description="Acidic residues" evidence="12">
    <location>
        <begin position="583"/>
        <end position="599"/>
    </location>
</feature>
<evidence type="ECO:0000313" key="14">
    <source>
        <dbReference type="Proteomes" id="UP000515131"/>
    </source>
</evidence>
<evidence type="ECO:0000256" key="8">
    <source>
        <dbReference type="ARBA" id="ARBA00023163"/>
    </source>
</evidence>